<dbReference type="Gene3D" id="3.10.520.10">
    <property type="entry name" value="ApbE-like domains"/>
    <property type="match status" value="2"/>
</dbReference>
<evidence type="ECO:0000256" key="10">
    <source>
        <dbReference type="ARBA" id="ARBA00048540"/>
    </source>
</evidence>
<sequence length="265" mass="27822">MSAPAATAPGPTRRHVDHVMGLPVSLALRGPHAADPDDPAAREAWSAVMTSLRGSDALLSTWREDSWVSRLDRGEVSLAQCPPELAEVLALGEDAARDSGGAFTLRLPDAAGRVRLDPTGVAKGWALDRAARALEPLAGTDWCLSGGGDVLCRTRSRRTPLWRVGVEDPRDASRLLAVVPVGNGAVATSGTTHRGAHLLDGRTGRTARGVRQVTVVAPTLTEADVDATCAYALGPDALAWLRQRPGRSGLVVHDDGTTSTFATPR</sequence>
<dbReference type="PANTHER" id="PTHR30040">
    <property type="entry name" value="THIAMINE BIOSYNTHESIS LIPOPROTEIN APBE"/>
    <property type="match status" value="1"/>
</dbReference>
<dbReference type="RefSeq" id="WP_349499949.1">
    <property type="nucleotide sequence ID" value="NZ_JBEFCW010000538.1"/>
</dbReference>
<dbReference type="Pfam" id="PF02424">
    <property type="entry name" value="ApbE"/>
    <property type="match status" value="2"/>
</dbReference>
<comment type="catalytic activity">
    <reaction evidence="10">
        <text>L-threonyl-[protein] + FAD = FMN-L-threonyl-[protein] + AMP + H(+)</text>
        <dbReference type="Rhea" id="RHEA:36847"/>
        <dbReference type="Rhea" id="RHEA-COMP:11060"/>
        <dbReference type="Rhea" id="RHEA-COMP:11061"/>
        <dbReference type="ChEBI" id="CHEBI:15378"/>
        <dbReference type="ChEBI" id="CHEBI:30013"/>
        <dbReference type="ChEBI" id="CHEBI:57692"/>
        <dbReference type="ChEBI" id="CHEBI:74257"/>
        <dbReference type="ChEBI" id="CHEBI:456215"/>
        <dbReference type="EC" id="2.7.1.180"/>
    </reaction>
</comment>
<dbReference type="PANTHER" id="PTHR30040:SF2">
    <property type="entry name" value="FAD:PROTEIN FMN TRANSFERASE"/>
    <property type="match status" value="1"/>
</dbReference>
<protein>
    <recommendedName>
        <fullName evidence="3">FAD:protein FMN transferase</fullName>
        <ecNumber evidence="2">2.7.1.180</ecNumber>
    </recommendedName>
    <alternativeName>
        <fullName evidence="9">Flavin transferase</fullName>
    </alternativeName>
</protein>
<keyword evidence="7" id="KW-0274">FAD</keyword>
<keyword evidence="12" id="KW-1185">Reference proteome</keyword>
<keyword evidence="8" id="KW-0460">Magnesium</keyword>
<dbReference type="EC" id="2.7.1.180" evidence="2"/>
<reference evidence="11 12" key="1">
    <citation type="submission" date="2024-02" db="EMBL/GenBank/DDBJ databases">
        <title>Full genome sequence of Nocardioides kribbensis.</title>
        <authorList>
            <person name="Poletto B.L."/>
            <person name="Silva G."/>
            <person name="Galante D."/>
            <person name="Campos K.R."/>
            <person name="Santos M.B.N."/>
            <person name="Sacchi C.T."/>
        </authorList>
    </citation>
    <scope>NUCLEOTIDE SEQUENCE [LARGE SCALE GENOMIC DNA]</scope>
    <source>
        <strain evidence="11 12">O4R</strain>
    </source>
</reference>
<gene>
    <name evidence="11" type="ORF">V6R90_10820</name>
</gene>
<keyword evidence="6" id="KW-0479">Metal-binding</keyword>
<dbReference type="InterPro" id="IPR024932">
    <property type="entry name" value="ApbE"/>
</dbReference>
<evidence type="ECO:0000256" key="3">
    <source>
        <dbReference type="ARBA" id="ARBA00016337"/>
    </source>
</evidence>
<dbReference type="InterPro" id="IPR003374">
    <property type="entry name" value="ApbE-like_sf"/>
</dbReference>
<name>A0ABV1NZ27_9ACTN</name>
<evidence type="ECO:0000256" key="4">
    <source>
        <dbReference type="ARBA" id="ARBA00022630"/>
    </source>
</evidence>
<keyword evidence="5 11" id="KW-0808">Transferase</keyword>
<comment type="caution">
    <text evidence="11">The sequence shown here is derived from an EMBL/GenBank/DDBJ whole genome shotgun (WGS) entry which is preliminary data.</text>
</comment>
<evidence type="ECO:0000313" key="12">
    <source>
        <dbReference type="Proteomes" id="UP001482520"/>
    </source>
</evidence>
<evidence type="ECO:0000256" key="5">
    <source>
        <dbReference type="ARBA" id="ARBA00022679"/>
    </source>
</evidence>
<keyword evidence="4" id="KW-0285">Flavoprotein</keyword>
<dbReference type="EMBL" id="JBEGDP010000010">
    <property type="protein sequence ID" value="MEQ7847772.1"/>
    <property type="molecule type" value="Genomic_DNA"/>
</dbReference>
<accession>A0ABV1NZ27</accession>
<dbReference type="SUPFAM" id="SSF143631">
    <property type="entry name" value="ApbE-like"/>
    <property type="match status" value="1"/>
</dbReference>
<proteinExistence type="predicted"/>
<dbReference type="Proteomes" id="UP001482520">
    <property type="component" value="Unassembled WGS sequence"/>
</dbReference>
<evidence type="ECO:0000256" key="9">
    <source>
        <dbReference type="ARBA" id="ARBA00031306"/>
    </source>
</evidence>
<evidence type="ECO:0000256" key="1">
    <source>
        <dbReference type="ARBA" id="ARBA00001946"/>
    </source>
</evidence>
<evidence type="ECO:0000256" key="2">
    <source>
        <dbReference type="ARBA" id="ARBA00011955"/>
    </source>
</evidence>
<evidence type="ECO:0000256" key="8">
    <source>
        <dbReference type="ARBA" id="ARBA00022842"/>
    </source>
</evidence>
<evidence type="ECO:0000256" key="6">
    <source>
        <dbReference type="ARBA" id="ARBA00022723"/>
    </source>
</evidence>
<organism evidence="11 12">
    <name type="scientific">Nocardioides kribbensis</name>
    <dbReference type="NCBI Taxonomy" id="305517"/>
    <lineage>
        <taxon>Bacteria</taxon>
        <taxon>Bacillati</taxon>
        <taxon>Actinomycetota</taxon>
        <taxon>Actinomycetes</taxon>
        <taxon>Propionibacteriales</taxon>
        <taxon>Nocardioidaceae</taxon>
        <taxon>Nocardioides</taxon>
    </lineage>
</organism>
<dbReference type="GO" id="GO:0016740">
    <property type="term" value="F:transferase activity"/>
    <property type="evidence" value="ECO:0007669"/>
    <property type="project" value="UniProtKB-KW"/>
</dbReference>
<evidence type="ECO:0000313" key="11">
    <source>
        <dbReference type="EMBL" id="MEQ7847772.1"/>
    </source>
</evidence>
<comment type="cofactor">
    <cofactor evidence="1">
        <name>Mg(2+)</name>
        <dbReference type="ChEBI" id="CHEBI:18420"/>
    </cofactor>
</comment>
<evidence type="ECO:0000256" key="7">
    <source>
        <dbReference type="ARBA" id="ARBA00022827"/>
    </source>
</evidence>